<keyword evidence="1" id="KW-0805">Transcription regulation</keyword>
<comment type="caution">
    <text evidence="1">Lacks conserved residue(s) required for the propagation of feature annotation.</text>
</comment>
<feature type="site" description="Interaction with host RNAP" evidence="1">
    <location>
        <position position="75"/>
    </location>
</feature>
<keyword evidence="1" id="KW-0238">DNA-binding</keyword>
<dbReference type="HAMAP" id="MF_04164">
    <property type="entry name" value="T4_Sigma_like_factor"/>
    <property type="match status" value="1"/>
</dbReference>
<feature type="DNA-binding region" evidence="1">
    <location>
        <position position="112"/>
    </location>
</feature>
<feature type="site" description="Interaction with host RNAP" evidence="1">
    <location>
        <position position="72"/>
    </location>
</feature>
<dbReference type="InterPro" id="IPR046386">
    <property type="entry name" value="T4_sigma-like_factor"/>
</dbReference>
<feature type="compositionally biased region" description="Acidic residues" evidence="2">
    <location>
        <begin position="177"/>
        <end position="190"/>
    </location>
</feature>
<evidence type="ECO:0000256" key="1">
    <source>
        <dbReference type="HAMAP-Rule" id="MF_04164"/>
    </source>
</evidence>
<dbReference type="GO" id="GO:0016779">
    <property type="term" value="F:nucleotidyltransferase activity"/>
    <property type="evidence" value="ECO:0007669"/>
    <property type="project" value="UniProtKB-KW"/>
</dbReference>
<keyword evidence="1" id="KW-0945">Host-virus interaction</keyword>
<keyword evidence="1" id="KW-0804">Transcription</keyword>
<sequence>MAKAAGKHYIDNKKFYTAIIQYKRDVEEAASIGKDPPRIPRYIGECLYKIATRLSLRPNFINYPFREEMISDGLENCINYLSNFNPEKSDNPFAYFTQIIWFAFLRRIDKEKKHLYIKQKTLENFYFQGMLADQSFDEDRSVNVNLDNDYMKTLVETFDKKQVEKQRKTKEKKQEQIDLDNTEFDDEIPV</sequence>
<evidence type="ECO:0000313" key="3">
    <source>
        <dbReference type="EMBL" id="CAB5221046.1"/>
    </source>
</evidence>
<evidence type="ECO:0000256" key="2">
    <source>
        <dbReference type="SAM" id="MobiDB-lite"/>
    </source>
</evidence>
<feature type="region of interest" description="Disordered" evidence="2">
    <location>
        <begin position="165"/>
        <end position="190"/>
    </location>
</feature>
<keyword evidence="1" id="KW-0731">Sigma factor</keyword>
<comment type="similarity">
    <text evidence="1">Belongs to the Tevenvirinae RNA polymerase sigma-like factor family.</text>
</comment>
<keyword evidence="1" id="KW-0808">Transferase</keyword>
<dbReference type="GO" id="GO:0016987">
    <property type="term" value="F:sigma factor activity"/>
    <property type="evidence" value="ECO:0007669"/>
    <property type="project" value="UniProtKB-UniRule"/>
</dbReference>
<proteinExistence type="inferred from homology"/>
<dbReference type="GO" id="GO:0019086">
    <property type="term" value="P:late viral transcription"/>
    <property type="evidence" value="ECO:0007669"/>
    <property type="project" value="UniProtKB-UniRule"/>
</dbReference>
<gene>
    <name evidence="3" type="ORF">UFOVP245_64</name>
</gene>
<dbReference type="GO" id="GO:0003677">
    <property type="term" value="F:DNA binding"/>
    <property type="evidence" value="ECO:0007669"/>
    <property type="project" value="UniProtKB-UniRule"/>
</dbReference>
<feature type="compositionally biased region" description="Basic and acidic residues" evidence="2">
    <location>
        <begin position="165"/>
        <end position="176"/>
    </location>
</feature>
<comment type="subunit">
    <text evidence="1">Interacts with the host RNA polymerase catalytic core formed by RpoA, RpoB, RpoC and RpoZ to form the RNAP-gp55 holoenzyme. Part of the transcription activation complex containing host RNAP, the viral RNA polymerase sigma-like factor, the late transcription coactivator, and the sliding clamp. Interacts with the terminase large subunit; this interaction may load the terminase onto DNA for packaging.</text>
</comment>
<feature type="site" description="Interaction with host RNAP" evidence="1">
    <location>
        <position position="68"/>
    </location>
</feature>
<reference evidence="3" key="1">
    <citation type="submission" date="2020-05" db="EMBL/GenBank/DDBJ databases">
        <authorList>
            <person name="Chiriac C."/>
            <person name="Salcher M."/>
            <person name="Ghai R."/>
            <person name="Kavagutti S V."/>
        </authorList>
    </citation>
    <scope>NUCLEOTIDE SEQUENCE</scope>
</reference>
<keyword evidence="1" id="KW-1195">Viral transcription</keyword>
<dbReference type="EMBL" id="LR798287">
    <property type="protein sequence ID" value="CAB5221046.1"/>
    <property type="molecule type" value="Genomic_DNA"/>
</dbReference>
<protein>
    <recommendedName>
        <fullName evidence="1">RNA polymerase sigma-like factor</fullName>
    </recommendedName>
    <alternativeName>
        <fullName evidence="1">Promoter specificity factor</fullName>
    </alternativeName>
</protein>
<name>A0A6J7WSU8_9CAUD</name>
<accession>A0A6J7WSU8</accession>
<keyword evidence="1" id="KW-0548">Nucleotidyltransferase</keyword>
<organism evidence="3">
    <name type="scientific">uncultured Caudovirales phage</name>
    <dbReference type="NCBI Taxonomy" id="2100421"/>
    <lineage>
        <taxon>Viruses</taxon>
        <taxon>Duplodnaviria</taxon>
        <taxon>Heunggongvirae</taxon>
        <taxon>Uroviricota</taxon>
        <taxon>Caudoviricetes</taxon>
        <taxon>Peduoviridae</taxon>
        <taxon>Maltschvirus</taxon>
        <taxon>Maltschvirus maltsch</taxon>
    </lineage>
</organism>
<comment type="function">
    <text evidence="1">Plays a role in the transcription of the viral late genes by acting as a late promoter recognition subunit. Associates with host RNA polymerase (RNAP) core and thus replaces the host sigma-70/rpoD subunit in the complex. May also play a role in DNA packaging by interacting with the terminase subunit gp17.</text>
</comment>